<reference evidence="6" key="1">
    <citation type="submission" date="2021-05" db="EMBL/GenBank/DDBJ databases">
        <authorList>
            <person name="Pietrasiak N."/>
            <person name="Ward R."/>
            <person name="Stajich J.E."/>
            <person name="Kurbessoian T."/>
        </authorList>
    </citation>
    <scope>NUCLEOTIDE SEQUENCE</scope>
    <source>
        <strain evidence="6">JT2-VF2</strain>
    </source>
</reference>
<dbReference type="InterPro" id="IPR032808">
    <property type="entry name" value="DoxX"/>
</dbReference>
<keyword evidence="4 5" id="KW-0472">Membrane</keyword>
<dbReference type="AlphaFoldDB" id="A0A951PZ03"/>
<keyword evidence="2 5" id="KW-0812">Transmembrane</keyword>
<reference evidence="6" key="2">
    <citation type="journal article" date="2022" name="Microbiol. Resour. Announc.">
        <title>Metagenome Sequencing to Explore Phylogenomics of Terrestrial Cyanobacteria.</title>
        <authorList>
            <person name="Ward R.D."/>
            <person name="Stajich J.E."/>
            <person name="Johansen J.R."/>
            <person name="Huntemann M."/>
            <person name="Clum A."/>
            <person name="Foster B."/>
            <person name="Foster B."/>
            <person name="Roux S."/>
            <person name="Palaniappan K."/>
            <person name="Varghese N."/>
            <person name="Mukherjee S."/>
            <person name="Reddy T.B.K."/>
            <person name="Daum C."/>
            <person name="Copeland A."/>
            <person name="Chen I.A."/>
            <person name="Ivanova N.N."/>
            <person name="Kyrpides N.C."/>
            <person name="Shapiro N."/>
            <person name="Eloe-Fadrosh E.A."/>
            <person name="Pietrasiak N."/>
        </authorList>
    </citation>
    <scope>NUCLEOTIDE SEQUENCE</scope>
    <source>
        <strain evidence="6">JT2-VF2</strain>
    </source>
</reference>
<proteinExistence type="predicted"/>
<feature type="transmembrane region" description="Helical" evidence="5">
    <location>
        <begin position="7"/>
        <end position="24"/>
    </location>
</feature>
<evidence type="ECO:0000256" key="1">
    <source>
        <dbReference type="ARBA" id="ARBA00004141"/>
    </source>
</evidence>
<dbReference type="PANTHER" id="PTHR36974">
    <property type="entry name" value="MEMBRANE PROTEIN-RELATED"/>
    <property type="match status" value="1"/>
</dbReference>
<comment type="subcellular location">
    <subcellularLocation>
        <location evidence="1">Membrane</location>
        <topology evidence="1">Multi-pass membrane protein</topology>
    </subcellularLocation>
</comment>
<protein>
    <submittedName>
        <fullName evidence="6">DoxX family protein</fullName>
    </submittedName>
</protein>
<dbReference type="Pfam" id="PF13564">
    <property type="entry name" value="DoxX_2"/>
    <property type="match status" value="1"/>
</dbReference>
<name>A0A951PZ03_9NOST</name>
<evidence type="ECO:0000313" key="6">
    <source>
        <dbReference type="EMBL" id="MBW4561666.1"/>
    </source>
</evidence>
<sequence length="130" mass="14765">MKRYKIVFQIILAIAMVVVGVLHFTHTGGFEKIVPDYLSYHLPLVYTSGFLEVLGGIGLLIPSVSRFAAWLLVVLYIVVFPANLYQAVNNIKVAALPHDPPLIWLRLPFQALLVAWAWWFTRKNITETTE</sequence>
<evidence type="ECO:0000313" key="7">
    <source>
        <dbReference type="Proteomes" id="UP000715781"/>
    </source>
</evidence>
<comment type="caution">
    <text evidence="6">The sequence shown here is derived from an EMBL/GenBank/DDBJ whole genome shotgun (WGS) entry which is preliminary data.</text>
</comment>
<evidence type="ECO:0000256" key="2">
    <source>
        <dbReference type="ARBA" id="ARBA00022692"/>
    </source>
</evidence>
<gene>
    <name evidence="6" type="ORF">KME32_11020</name>
</gene>
<dbReference type="EMBL" id="JAHHHN010000005">
    <property type="protein sequence ID" value="MBW4561666.1"/>
    <property type="molecule type" value="Genomic_DNA"/>
</dbReference>
<feature type="transmembrane region" description="Helical" evidence="5">
    <location>
        <begin position="68"/>
        <end position="88"/>
    </location>
</feature>
<feature type="transmembrane region" description="Helical" evidence="5">
    <location>
        <begin position="44"/>
        <end position="61"/>
    </location>
</feature>
<evidence type="ECO:0000256" key="5">
    <source>
        <dbReference type="SAM" id="Phobius"/>
    </source>
</evidence>
<evidence type="ECO:0000256" key="3">
    <source>
        <dbReference type="ARBA" id="ARBA00022989"/>
    </source>
</evidence>
<feature type="transmembrane region" description="Helical" evidence="5">
    <location>
        <begin position="103"/>
        <end position="121"/>
    </location>
</feature>
<organism evidence="6 7">
    <name type="scientific">Mojavia pulchra JT2-VF2</name>
    <dbReference type="NCBI Taxonomy" id="287848"/>
    <lineage>
        <taxon>Bacteria</taxon>
        <taxon>Bacillati</taxon>
        <taxon>Cyanobacteriota</taxon>
        <taxon>Cyanophyceae</taxon>
        <taxon>Nostocales</taxon>
        <taxon>Nostocaceae</taxon>
    </lineage>
</organism>
<accession>A0A951PZ03</accession>
<dbReference type="PANTHER" id="PTHR36974:SF1">
    <property type="entry name" value="DOXX FAMILY MEMBRANE PROTEIN"/>
    <property type="match status" value="1"/>
</dbReference>
<evidence type="ECO:0000256" key="4">
    <source>
        <dbReference type="ARBA" id="ARBA00023136"/>
    </source>
</evidence>
<dbReference type="Proteomes" id="UP000715781">
    <property type="component" value="Unassembled WGS sequence"/>
</dbReference>
<dbReference type="GO" id="GO:0016020">
    <property type="term" value="C:membrane"/>
    <property type="evidence" value="ECO:0007669"/>
    <property type="project" value="UniProtKB-SubCell"/>
</dbReference>
<keyword evidence="3 5" id="KW-1133">Transmembrane helix</keyword>